<dbReference type="PANTHER" id="PTHR35339">
    <property type="entry name" value="LINALOOL DEHYDRATASE_ISOMERASE DOMAIN-CONTAINING PROTEIN"/>
    <property type="match status" value="1"/>
</dbReference>
<protein>
    <recommendedName>
        <fullName evidence="1">DUF2264 domain-containing protein</fullName>
    </recommendedName>
</protein>
<dbReference type="Pfam" id="PF10022">
    <property type="entry name" value="DUF2264"/>
    <property type="match status" value="1"/>
</dbReference>
<evidence type="ECO:0000313" key="2">
    <source>
        <dbReference type="EMBL" id="TDX01408.1"/>
    </source>
</evidence>
<organism evidence="2 3">
    <name type="scientific">Dinghuibacter silviterrae</name>
    <dbReference type="NCBI Taxonomy" id="1539049"/>
    <lineage>
        <taxon>Bacteria</taxon>
        <taxon>Pseudomonadati</taxon>
        <taxon>Bacteroidota</taxon>
        <taxon>Chitinophagia</taxon>
        <taxon>Chitinophagales</taxon>
        <taxon>Chitinophagaceae</taxon>
        <taxon>Dinghuibacter</taxon>
    </lineage>
</organism>
<evidence type="ECO:0000313" key="3">
    <source>
        <dbReference type="Proteomes" id="UP000294498"/>
    </source>
</evidence>
<dbReference type="PIRSF" id="PIRSF014753">
    <property type="entry name" value="UCP014753"/>
    <property type="match status" value="1"/>
</dbReference>
<evidence type="ECO:0000259" key="1">
    <source>
        <dbReference type="Pfam" id="PF10022"/>
    </source>
</evidence>
<keyword evidence="3" id="KW-1185">Reference proteome</keyword>
<dbReference type="EMBL" id="SODV01000001">
    <property type="protein sequence ID" value="TDX01408.1"/>
    <property type="molecule type" value="Genomic_DNA"/>
</dbReference>
<dbReference type="InterPro" id="IPR049349">
    <property type="entry name" value="DUF2264_N"/>
</dbReference>
<gene>
    <name evidence="2" type="ORF">EDB95_2443</name>
</gene>
<reference evidence="2 3" key="1">
    <citation type="submission" date="2019-03" db="EMBL/GenBank/DDBJ databases">
        <title>Genomic Encyclopedia of Type Strains, Phase IV (KMG-IV): sequencing the most valuable type-strain genomes for metagenomic binning, comparative biology and taxonomic classification.</title>
        <authorList>
            <person name="Goeker M."/>
        </authorList>
    </citation>
    <scope>NUCLEOTIDE SEQUENCE [LARGE SCALE GENOMIC DNA]</scope>
    <source>
        <strain evidence="2 3">DSM 100059</strain>
    </source>
</reference>
<dbReference type="PANTHER" id="PTHR35339:SF3">
    <property type="entry name" value="DUF2264 DOMAIN-CONTAINING PROTEIN"/>
    <property type="match status" value="1"/>
</dbReference>
<accession>A0A4R8DU10</accession>
<dbReference type="InterPro" id="IPR016624">
    <property type="entry name" value="UCP014753"/>
</dbReference>
<proteinExistence type="predicted"/>
<dbReference type="Proteomes" id="UP000294498">
    <property type="component" value="Unassembled WGS sequence"/>
</dbReference>
<dbReference type="AlphaFoldDB" id="A0A4R8DU10"/>
<sequence>MRSAAIGLLDTFEPMTFRRFALLLFLCAPVAVFSQTADRAYWLETMDKLARPVLSNLAKDNLRQAMPVKLSPKIDNAALRSQDAYLEAFGRLMSGIAPWLGGEGGSAKEVALRTQYRAWALKAIGNAVNPAAKDYMAWDAGGQPLVDASYLALAFLRCPWLWEHLDTTTRRQVADAFIRTRSIVPAFNNWLLFQGMIEAFFCHYGLPWDKVRIDYALRQMEQWYIGDGVYSDGPEYHWDYYNSYVIHPYLFEILTIAGDRYHGMLATVRQRNERYAEIQERLINTDGSYPATGRSIVYRGGAFHHLADMAWRQALPSALVPAQVRCALTAVLHKTLDAPGTFSADGWLQMGLAGSQPDLADWYITTGSGYLCANIFLPLGLPETDPFWAGAPMPWTAQKIWSGQDITPDHAID</sequence>
<comment type="caution">
    <text evidence="2">The sequence shown here is derived from an EMBL/GenBank/DDBJ whole genome shotgun (WGS) entry which is preliminary data.</text>
</comment>
<feature type="domain" description="DUF2264" evidence="1">
    <location>
        <begin position="38"/>
        <end position="395"/>
    </location>
</feature>
<name>A0A4R8DU10_9BACT</name>